<dbReference type="InterPro" id="IPR011992">
    <property type="entry name" value="EF-hand-dom_pair"/>
</dbReference>
<feature type="compositionally biased region" description="Basic and acidic residues" evidence="1">
    <location>
        <begin position="332"/>
        <end position="348"/>
    </location>
</feature>
<feature type="domain" description="Rab-GAP TBC" evidence="2">
    <location>
        <begin position="400"/>
        <end position="588"/>
    </location>
</feature>
<comment type="caution">
    <text evidence="4">The sequence shown here is derived from an EMBL/GenBank/DDBJ whole genome shotgun (WGS) entry which is preliminary data.</text>
</comment>
<evidence type="ECO:0000259" key="2">
    <source>
        <dbReference type="PROSITE" id="PS50086"/>
    </source>
</evidence>
<dbReference type="InterPro" id="IPR002048">
    <property type="entry name" value="EF_hand_dom"/>
</dbReference>
<evidence type="ECO:0000313" key="4">
    <source>
        <dbReference type="EMBL" id="KAF2834573.1"/>
    </source>
</evidence>
<dbReference type="PROSITE" id="PS50222">
    <property type="entry name" value="EF_HAND_2"/>
    <property type="match status" value="1"/>
</dbReference>
<evidence type="ECO:0000256" key="1">
    <source>
        <dbReference type="SAM" id="MobiDB-lite"/>
    </source>
</evidence>
<organism evidence="4 5">
    <name type="scientific">Patellaria atrata CBS 101060</name>
    <dbReference type="NCBI Taxonomy" id="1346257"/>
    <lineage>
        <taxon>Eukaryota</taxon>
        <taxon>Fungi</taxon>
        <taxon>Dikarya</taxon>
        <taxon>Ascomycota</taxon>
        <taxon>Pezizomycotina</taxon>
        <taxon>Dothideomycetes</taxon>
        <taxon>Dothideomycetes incertae sedis</taxon>
        <taxon>Patellariales</taxon>
        <taxon>Patellariaceae</taxon>
        <taxon>Patellaria</taxon>
    </lineage>
</organism>
<feature type="region of interest" description="Disordered" evidence="1">
    <location>
        <begin position="332"/>
        <end position="353"/>
    </location>
</feature>
<feature type="domain" description="EF-hand" evidence="3">
    <location>
        <begin position="824"/>
        <end position="859"/>
    </location>
</feature>
<dbReference type="InterPro" id="IPR000195">
    <property type="entry name" value="Rab-GAP-TBC_dom"/>
</dbReference>
<name>A0A9P4S3V4_9PEZI</name>
<dbReference type="Pfam" id="PF00566">
    <property type="entry name" value="RabGAP-TBC"/>
    <property type="match status" value="1"/>
</dbReference>
<dbReference type="Gene3D" id="1.10.238.10">
    <property type="entry name" value="EF-hand"/>
    <property type="match status" value="1"/>
</dbReference>
<dbReference type="PANTHER" id="PTHR47219">
    <property type="entry name" value="RAB GTPASE-ACTIVATING PROTEIN 1-LIKE"/>
    <property type="match status" value="1"/>
</dbReference>
<dbReference type="GO" id="GO:0005509">
    <property type="term" value="F:calcium ion binding"/>
    <property type="evidence" value="ECO:0007669"/>
    <property type="project" value="InterPro"/>
</dbReference>
<feature type="compositionally biased region" description="Polar residues" evidence="1">
    <location>
        <begin position="987"/>
        <end position="998"/>
    </location>
</feature>
<evidence type="ECO:0000313" key="5">
    <source>
        <dbReference type="Proteomes" id="UP000799429"/>
    </source>
</evidence>
<feature type="region of interest" description="Disordered" evidence="1">
    <location>
        <begin position="1119"/>
        <end position="1205"/>
    </location>
</feature>
<dbReference type="FunFam" id="1.10.8.270:FF:000015">
    <property type="entry name" value="GTPase activating protein (Gyp2)"/>
    <property type="match status" value="1"/>
</dbReference>
<dbReference type="SUPFAM" id="SSF47923">
    <property type="entry name" value="Ypt/Rab-GAP domain of gyp1p"/>
    <property type="match status" value="2"/>
</dbReference>
<feature type="compositionally biased region" description="Basic and acidic residues" evidence="1">
    <location>
        <begin position="1119"/>
        <end position="1133"/>
    </location>
</feature>
<feature type="compositionally biased region" description="Polar residues" evidence="1">
    <location>
        <begin position="904"/>
        <end position="920"/>
    </location>
</feature>
<reference evidence="4" key="1">
    <citation type="journal article" date="2020" name="Stud. Mycol.">
        <title>101 Dothideomycetes genomes: a test case for predicting lifestyles and emergence of pathogens.</title>
        <authorList>
            <person name="Haridas S."/>
            <person name="Albert R."/>
            <person name="Binder M."/>
            <person name="Bloem J."/>
            <person name="Labutti K."/>
            <person name="Salamov A."/>
            <person name="Andreopoulos B."/>
            <person name="Baker S."/>
            <person name="Barry K."/>
            <person name="Bills G."/>
            <person name="Bluhm B."/>
            <person name="Cannon C."/>
            <person name="Castanera R."/>
            <person name="Culley D."/>
            <person name="Daum C."/>
            <person name="Ezra D."/>
            <person name="Gonzalez J."/>
            <person name="Henrissat B."/>
            <person name="Kuo A."/>
            <person name="Liang C."/>
            <person name="Lipzen A."/>
            <person name="Lutzoni F."/>
            <person name="Magnuson J."/>
            <person name="Mondo S."/>
            <person name="Nolan M."/>
            <person name="Ohm R."/>
            <person name="Pangilinan J."/>
            <person name="Park H.-J."/>
            <person name="Ramirez L."/>
            <person name="Alfaro M."/>
            <person name="Sun H."/>
            <person name="Tritt A."/>
            <person name="Yoshinaga Y."/>
            <person name="Zwiers L.-H."/>
            <person name="Turgeon B."/>
            <person name="Goodwin S."/>
            <person name="Spatafora J."/>
            <person name="Crous P."/>
            <person name="Grigoriev I."/>
        </authorList>
    </citation>
    <scope>NUCLEOTIDE SEQUENCE</scope>
    <source>
        <strain evidence="4">CBS 101060</strain>
    </source>
</reference>
<feature type="compositionally biased region" description="Basic and acidic residues" evidence="1">
    <location>
        <begin position="921"/>
        <end position="932"/>
    </location>
</feature>
<dbReference type="GO" id="GO:0031267">
    <property type="term" value="F:small GTPase binding"/>
    <property type="evidence" value="ECO:0007669"/>
    <property type="project" value="TreeGrafter"/>
</dbReference>
<dbReference type="SUPFAM" id="SSF47473">
    <property type="entry name" value="EF-hand"/>
    <property type="match status" value="1"/>
</dbReference>
<sequence>MYAIGDKYIVPALKEHARRKFKRYTTEEEMTVSELMEHGFDQAVKLVYTTPPNYRPLRNLVVKIAFKYQAILVSSESFLEAIESTPAFRRDLFLFRLTETSSNAMFNLSSLVQKAQQFIDPTLSPLNPGSDRRPSKATLFRSQFRLPASQNPLQEITAELTLAPHHTQRGPQNEGSRGEKDGTRVQGNHYVGKLHLSEQYLLFSTQGSSFLNTASLSASSAFTGQTHGAGPAGNGFILPLCAIRRVERLPTHSYMFALAITTWNGSGDGKGKGSGSSGGQKLTIQMAGSRQQCERFCDGLKKGLREGVKEVENLRAVVSECYSEFLLSELSDEKGGPENHDSGMREPPDTGLGKIYKYPGNVRKLRDATKMRLWREEMKENGRNATLVRQPTFHKLIRVGLPNRLRGEIWELTSGSFFERLQNPKLFEETLKKYEGRESLAIDEIEKDLNRSLPEYPGFQEEEGIGRLRRVLTAYSWINPDVGYCQAMNIVVAALLIYMSESQAFFLLSVLCNTLLPGYYSQTMYGTLLDQRVFESLVEKTMPILWEHLVRSDIQLSVVSLPWFLSLYINSMPLIFAFRVLDVFFLEGPKVLFQIGLAILRINGEELLDATDDGTFISILKSYFSRLDESAHPNSENPKLRAVTRFQELMVVAFKEFTGITQNTISEQRAKHKDAVLDSIESFAKRTSIRNLGPESKRLSSNDLGFIYDRFYGVLYERQQRLQTIQAEADRKTKNARTKATEVVTGVPSNTVETGRVGLGPSATQMDYDTFREFLAGITRWAVTDSPSTPLQDSQSEKQHSYFGNSLKGRPVNLSPWGAGPEPTDHEFMKRLFQKWDKDNTGALTLQNVVAGFAQVKGTKDIMSNISYFFELYDDDGDGKVDREGILRISEALLFLSRRGFERSLSSSPSMNDLQTQVSSETREGRRENRDEQFLSSVSAFIRRCFEYADPDQQRTEGEVKEAAAGIDNFSIGDDEDDLLDLGNNEKPTSPKKSQSPQTPRPNQAAANAALDPNNPLFITLPTFRMVILADEVLENFFDSAFSNSFKLFDPSIPSSTSLSANLTTFSNAGAPGRGSNVTLPVGGASAGVAAPGKGIRGMLDNIVSDGMRVAAEVRRRMDEAQRELDRAATGRDEDSEDEHDDLRTPRGKGDPETRSVMDTDRELLEGAETADVGVSKPVENLMDREIGAPAPVAESTKGEELFER</sequence>
<feature type="region of interest" description="Disordered" evidence="1">
    <location>
        <begin position="952"/>
        <end position="1010"/>
    </location>
</feature>
<dbReference type="EMBL" id="MU006117">
    <property type="protein sequence ID" value="KAF2834573.1"/>
    <property type="molecule type" value="Genomic_DNA"/>
</dbReference>
<feature type="compositionally biased region" description="Low complexity" evidence="1">
    <location>
        <begin position="1001"/>
        <end position="1010"/>
    </location>
</feature>
<dbReference type="SMART" id="SM00164">
    <property type="entry name" value="TBC"/>
    <property type="match status" value="1"/>
</dbReference>
<protein>
    <submittedName>
        <fullName evidence="4">TBC-domain-containing protein</fullName>
    </submittedName>
</protein>
<dbReference type="PANTHER" id="PTHR47219:SF20">
    <property type="entry name" value="TBC1 DOMAIN FAMILY MEMBER 2B"/>
    <property type="match status" value="1"/>
</dbReference>
<dbReference type="Gene3D" id="1.10.8.270">
    <property type="entry name" value="putative rabgap domain of human tbc1 domain family member 14 like domains"/>
    <property type="match status" value="1"/>
</dbReference>
<proteinExistence type="predicted"/>
<keyword evidence="5" id="KW-1185">Reference proteome</keyword>
<dbReference type="Proteomes" id="UP000799429">
    <property type="component" value="Unassembled WGS sequence"/>
</dbReference>
<accession>A0A9P4S3V4</accession>
<gene>
    <name evidence="4" type="ORF">M501DRAFT_1020693</name>
</gene>
<dbReference type="PROSITE" id="PS50086">
    <property type="entry name" value="TBC_RABGAP"/>
    <property type="match status" value="1"/>
</dbReference>
<dbReference type="GO" id="GO:0005096">
    <property type="term" value="F:GTPase activator activity"/>
    <property type="evidence" value="ECO:0007669"/>
    <property type="project" value="TreeGrafter"/>
</dbReference>
<dbReference type="AlphaFoldDB" id="A0A9P4S3V4"/>
<dbReference type="InterPro" id="IPR035969">
    <property type="entry name" value="Rab-GAP_TBC_sf"/>
</dbReference>
<feature type="region of interest" description="Disordered" evidence="1">
    <location>
        <begin position="163"/>
        <end position="184"/>
    </location>
</feature>
<feature type="compositionally biased region" description="Basic and acidic residues" evidence="1">
    <location>
        <begin position="952"/>
        <end position="962"/>
    </location>
</feature>
<feature type="region of interest" description="Disordered" evidence="1">
    <location>
        <begin position="904"/>
        <end position="932"/>
    </location>
</feature>
<dbReference type="FunFam" id="1.10.472.80:FF:000021">
    <property type="entry name" value="GTPase activating protein (Gyp2)"/>
    <property type="match status" value="1"/>
</dbReference>
<dbReference type="InterPro" id="IPR050302">
    <property type="entry name" value="Rab_GAP_TBC_domain"/>
</dbReference>
<dbReference type="OrthoDB" id="17687at2759"/>
<feature type="compositionally biased region" description="Basic and acidic residues" evidence="1">
    <location>
        <begin position="1141"/>
        <end position="1165"/>
    </location>
</feature>
<dbReference type="Gene3D" id="1.10.472.80">
    <property type="entry name" value="Ypt/Rab-GAP domain of gyp1p, domain 3"/>
    <property type="match status" value="1"/>
</dbReference>
<evidence type="ECO:0000259" key="3">
    <source>
        <dbReference type="PROSITE" id="PS50222"/>
    </source>
</evidence>